<dbReference type="InterPro" id="IPR025579">
    <property type="entry name" value="DUF4357"/>
</dbReference>
<organism evidence="2 3">
    <name type="scientific">Leptonema illini</name>
    <dbReference type="NCBI Taxonomy" id="183"/>
    <lineage>
        <taxon>Bacteria</taxon>
        <taxon>Pseudomonadati</taxon>
        <taxon>Spirochaetota</taxon>
        <taxon>Spirochaetia</taxon>
        <taxon>Leptospirales</taxon>
        <taxon>Leptospiraceae</taxon>
        <taxon>Leptonema</taxon>
    </lineage>
</organism>
<feature type="domain" description="DUF4357" evidence="1">
    <location>
        <begin position="222"/>
        <end position="275"/>
    </location>
</feature>
<gene>
    <name evidence="2" type="ORF">F9K24_17980</name>
</gene>
<evidence type="ECO:0000313" key="3">
    <source>
        <dbReference type="Proteomes" id="UP000460298"/>
    </source>
</evidence>
<name>A0A833LVP4_9LEPT</name>
<dbReference type="EMBL" id="WBUI01000023">
    <property type="protein sequence ID" value="KAB2930079.1"/>
    <property type="molecule type" value="Genomic_DNA"/>
</dbReference>
<evidence type="ECO:0000313" key="2">
    <source>
        <dbReference type="EMBL" id="KAB2930079.1"/>
    </source>
</evidence>
<sequence length="284" mass="30729">MAPSAGFSVRIFIPSGEPEALRIVEKSNWTGQGLVFPRAQFAEARQRPELKRTGVYILWGPSESGQLPRLYVGEGDGVLARLEQHARSKDFWTHAVVFSSKDQNLNKAHVQYLEARLVALASEAKRAELDNGNVPQLPGLSEADAADAEGFLSDLLLCLPVMGVSFFEKAKADSAKAVGLFLKAKGIEARGVESAEGFVVRSASQAVKTEVASIHSFLSDLRQTLLAQGVLREAGTVYQVTQDYTFNSPSTAAGVLLGRSANGRVEWKDARGRTLKEIQEEGAV</sequence>
<dbReference type="Proteomes" id="UP000460298">
    <property type="component" value="Unassembled WGS sequence"/>
</dbReference>
<accession>A0A833LVP4</accession>
<protein>
    <submittedName>
        <fullName evidence="2">GIY-YIG nuclease family protein</fullName>
    </submittedName>
</protein>
<dbReference type="Pfam" id="PF14267">
    <property type="entry name" value="DUF4357"/>
    <property type="match status" value="1"/>
</dbReference>
<reference evidence="2 3" key="1">
    <citation type="submission" date="2019-10" db="EMBL/GenBank/DDBJ databases">
        <title>Extracellular Electron Transfer in a Candidatus Methanoperedens spp. Enrichment Culture.</title>
        <authorList>
            <person name="Berger S."/>
            <person name="Rangel Shaw D."/>
            <person name="Berben T."/>
            <person name="In 'T Zandt M."/>
            <person name="Frank J."/>
            <person name="Reimann J."/>
            <person name="Jetten M.S.M."/>
            <person name="Welte C.U."/>
        </authorList>
    </citation>
    <scope>NUCLEOTIDE SEQUENCE [LARGE SCALE GENOMIC DNA]</scope>
    <source>
        <strain evidence="2">SB12</strain>
    </source>
</reference>
<dbReference type="CDD" id="cd10447">
    <property type="entry name" value="GIY-YIG_unchar_2"/>
    <property type="match status" value="1"/>
</dbReference>
<evidence type="ECO:0000259" key="1">
    <source>
        <dbReference type="Pfam" id="PF14267"/>
    </source>
</evidence>
<comment type="caution">
    <text evidence="2">The sequence shown here is derived from an EMBL/GenBank/DDBJ whole genome shotgun (WGS) entry which is preliminary data.</text>
</comment>
<proteinExistence type="predicted"/>
<dbReference type="AlphaFoldDB" id="A0A833LVP4"/>